<feature type="transmembrane region" description="Helical" evidence="1">
    <location>
        <begin position="113"/>
        <end position="134"/>
    </location>
</feature>
<dbReference type="EMBL" id="SNYM01000007">
    <property type="protein sequence ID" value="TDQ48287.1"/>
    <property type="molecule type" value="Genomic_DNA"/>
</dbReference>
<proteinExistence type="predicted"/>
<keyword evidence="1" id="KW-1133">Transmembrane helix</keyword>
<dbReference type="AlphaFoldDB" id="A0A4V3D7K9"/>
<keyword evidence="1" id="KW-0812">Transmembrane</keyword>
<dbReference type="OrthoDB" id="1442037at2"/>
<feature type="transmembrane region" description="Helical" evidence="1">
    <location>
        <begin position="71"/>
        <end position="92"/>
    </location>
</feature>
<gene>
    <name evidence="2" type="ORF">EV696_10723</name>
</gene>
<comment type="caution">
    <text evidence="2">The sequence shown here is derived from an EMBL/GenBank/DDBJ whole genome shotgun (WGS) entry which is preliminary data.</text>
</comment>
<keyword evidence="1" id="KW-0472">Membrane</keyword>
<evidence type="ECO:0008006" key="4">
    <source>
        <dbReference type="Google" id="ProtNLM"/>
    </source>
</evidence>
<dbReference type="RefSeq" id="WP_133590040.1">
    <property type="nucleotide sequence ID" value="NZ_CP037953.1"/>
</dbReference>
<evidence type="ECO:0000256" key="1">
    <source>
        <dbReference type="SAM" id="Phobius"/>
    </source>
</evidence>
<keyword evidence="3" id="KW-1185">Reference proteome</keyword>
<feature type="transmembrane region" description="Helical" evidence="1">
    <location>
        <begin position="6"/>
        <end position="25"/>
    </location>
</feature>
<feature type="transmembrane region" description="Helical" evidence="1">
    <location>
        <begin position="46"/>
        <end position="65"/>
    </location>
</feature>
<organism evidence="2 3">
    <name type="scientific">Permianibacter aggregans</name>
    <dbReference type="NCBI Taxonomy" id="1510150"/>
    <lineage>
        <taxon>Bacteria</taxon>
        <taxon>Pseudomonadati</taxon>
        <taxon>Pseudomonadota</taxon>
        <taxon>Gammaproteobacteria</taxon>
        <taxon>Pseudomonadales</taxon>
        <taxon>Pseudomonadaceae</taxon>
        <taxon>Permianibacter</taxon>
    </lineage>
</organism>
<name>A0A4V3D7K9_9GAMM</name>
<evidence type="ECO:0000313" key="2">
    <source>
        <dbReference type="EMBL" id="TDQ48287.1"/>
    </source>
</evidence>
<accession>A0A4V3D7K9</accession>
<reference evidence="2 3" key="1">
    <citation type="submission" date="2019-03" db="EMBL/GenBank/DDBJ databases">
        <title>Genomic Encyclopedia of Type Strains, Phase IV (KMG-IV): sequencing the most valuable type-strain genomes for metagenomic binning, comparative biology and taxonomic classification.</title>
        <authorList>
            <person name="Goeker M."/>
        </authorList>
    </citation>
    <scope>NUCLEOTIDE SEQUENCE [LARGE SCALE GENOMIC DNA]</scope>
    <source>
        <strain evidence="2 3">DSM 103792</strain>
    </source>
</reference>
<sequence>MPPLLLMMAIAINLLAAMWLALVGLGMFFQPERMRTLLSKAGSTPLINYGELGLRCLWGAAMYLIAEYTAFATTFSIMGGFIVLSSIALMLIPRQWHAAYSQRCAQQLSHRSIRLLSPITLVFAYGLAVAVWPASHSLVW</sequence>
<evidence type="ECO:0000313" key="3">
    <source>
        <dbReference type="Proteomes" id="UP000295375"/>
    </source>
</evidence>
<protein>
    <recommendedName>
        <fullName evidence="4">DUF4149 domain-containing protein</fullName>
    </recommendedName>
</protein>
<dbReference type="Proteomes" id="UP000295375">
    <property type="component" value="Unassembled WGS sequence"/>
</dbReference>